<dbReference type="InterPro" id="IPR011011">
    <property type="entry name" value="Znf_FYVE_PHD"/>
</dbReference>
<feature type="region of interest" description="Disordered" evidence="5">
    <location>
        <begin position="169"/>
        <end position="206"/>
    </location>
</feature>
<feature type="domain" description="TFIIS central" evidence="7">
    <location>
        <begin position="665"/>
        <end position="785"/>
    </location>
</feature>
<dbReference type="SUPFAM" id="SSF46942">
    <property type="entry name" value="Elongation factor TFIIS domain 2"/>
    <property type="match status" value="1"/>
</dbReference>
<dbReference type="SUPFAM" id="SSF57903">
    <property type="entry name" value="FYVE/PHD zinc finger"/>
    <property type="match status" value="1"/>
</dbReference>
<dbReference type="Pfam" id="PF07500">
    <property type="entry name" value="TFIIS_M"/>
    <property type="match status" value="1"/>
</dbReference>
<feature type="region of interest" description="Disordered" evidence="5">
    <location>
        <begin position="346"/>
        <end position="370"/>
    </location>
</feature>
<dbReference type="Gene3D" id="3.30.40.10">
    <property type="entry name" value="Zinc/RING finger domain, C3HC4 (zinc finger)"/>
    <property type="match status" value="1"/>
</dbReference>
<evidence type="ECO:0000256" key="1">
    <source>
        <dbReference type="ARBA" id="ARBA00022723"/>
    </source>
</evidence>
<dbReference type="InParanoid" id="G3PR17"/>
<dbReference type="InterPro" id="IPR012921">
    <property type="entry name" value="SPOC_C"/>
</dbReference>
<feature type="compositionally biased region" description="Pro residues" evidence="5">
    <location>
        <begin position="576"/>
        <end position="586"/>
    </location>
</feature>
<keyword evidence="3" id="KW-0862">Zinc</keyword>
<dbReference type="AlphaFoldDB" id="G3PR17"/>
<evidence type="ECO:0000313" key="8">
    <source>
        <dbReference type="Ensembl" id="ENSGACP00000020052.1"/>
    </source>
</evidence>
<dbReference type="PROSITE" id="PS51321">
    <property type="entry name" value="TFIIS_CENTRAL"/>
    <property type="match status" value="1"/>
</dbReference>
<dbReference type="Pfam" id="PF07744">
    <property type="entry name" value="SPOC"/>
    <property type="match status" value="1"/>
</dbReference>
<evidence type="ECO:0008006" key="9">
    <source>
        <dbReference type="Google" id="ProtNLM"/>
    </source>
</evidence>
<feature type="region of interest" description="Disordered" evidence="5">
    <location>
        <begin position="858"/>
        <end position="947"/>
    </location>
</feature>
<evidence type="ECO:0000256" key="5">
    <source>
        <dbReference type="SAM" id="MobiDB-lite"/>
    </source>
</evidence>
<feature type="compositionally biased region" description="Low complexity" evidence="5">
    <location>
        <begin position="653"/>
        <end position="664"/>
    </location>
</feature>
<dbReference type="InterPro" id="IPR003618">
    <property type="entry name" value="TFIIS_cen_dom"/>
</dbReference>
<feature type="compositionally biased region" description="Polar residues" evidence="5">
    <location>
        <begin position="800"/>
        <end position="818"/>
    </location>
</feature>
<feature type="domain" description="PHD-type" evidence="6">
    <location>
        <begin position="280"/>
        <end position="334"/>
    </location>
</feature>
<evidence type="ECO:0000259" key="7">
    <source>
        <dbReference type="PROSITE" id="PS51321"/>
    </source>
</evidence>
<dbReference type="InterPro" id="IPR013083">
    <property type="entry name" value="Znf_RING/FYVE/PHD"/>
</dbReference>
<dbReference type="InterPro" id="IPR036575">
    <property type="entry name" value="TFIIS_cen_dom_sf"/>
</dbReference>
<evidence type="ECO:0000256" key="3">
    <source>
        <dbReference type="ARBA" id="ARBA00022833"/>
    </source>
</evidence>
<feature type="region of interest" description="Disordered" evidence="5">
    <location>
        <begin position="440"/>
        <end position="459"/>
    </location>
</feature>
<dbReference type="PROSITE" id="PS50016">
    <property type="entry name" value="ZF_PHD_2"/>
    <property type="match status" value="1"/>
</dbReference>
<feature type="region of interest" description="Disordered" evidence="5">
    <location>
        <begin position="502"/>
        <end position="591"/>
    </location>
</feature>
<dbReference type="GO" id="GO:0006351">
    <property type="term" value="P:DNA-templated transcription"/>
    <property type="evidence" value="ECO:0007669"/>
    <property type="project" value="InterPro"/>
</dbReference>
<protein>
    <recommendedName>
        <fullName evidence="9">Death inducer-obliterator 1</fullName>
    </recommendedName>
</protein>
<dbReference type="eggNOG" id="KOG1634">
    <property type="taxonomic scope" value="Eukaryota"/>
</dbReference>
<keyword evidence="2 4" id="KW-0863">Zinc-finger</keyword>
<dbReference type="InterPro" id="IPR019787">
    <property type="entry name" value="Znf_PHD-finger"/>
</dbReference>
<dbReference type="OMA" id="WRRICEK"/>
<name>G3PR17_GASAC</name>
<dbReference type="STRING" id="69293.ENSGACP00000020052"/>
<feature type="region of interest" description="Disordered" evidence="5">
    <location>
        <begin position="606"/>
        <end position="665"/>
    </location>
</feature>
<feature type="region of interest" description="Disordered" evidence="5">
    <location>
        <begin position="751"/>
        <end position="818"/>
    </location>
</feature>
<dbReference type="Pfam" id="PF00628">
    <property type="entry name" value="PHD"/>
    <property type="match status" value="1"/>
</dbReference>
<dbReference type="GO" id="GO:0008270">
    <property type="term" value="F:zinc ion binding"/>
    <property type="evidence" value="ECO:0007669"/>
    <property type="project" value="UniProtKB-KW"/>
</dbReference>
<feature type="compositionally biased region" description="Acidic residues" evidence="5">
    <location>
        <begin position="114"/>
        <end position="131"/>
    </location>
</feature>
<feature type="region of interest" description="Disordered" evidence="5">
    <location>
        <begin position="102"/>
        <end position="146"/>
    </location>
</feature>
<dbReference type="Bgee" id="ENSGACG00000015205">
    <property type="expression patterns" value="Expressed in camera-type eye and 1 other cell type or tissue"/>
</dbReference>
<proteinExistence type="predicted"/>
<keyword evidence="1" id="KW-0479">Metal-binding</keyword>
<dbReference type="InterPro" id="IPR019786">
    <property type="entry name" value="Zinc_finger_PHD-type_CS"/>
</dbReference>
<evidence type="ECO:0000256" key="4">
    <source>
        <dbReference type="PROSITE-ProRule" id="PRU00146"/>
    </source>
</evidence>
<reference evidence="8" key="2">
    <citation type="submission" date="2024-04" db="UniProtKB">
        <authorList>
            <consortium name="Ensembl"/>
        </authorList>
    </citation>
    <scope>IDENTIFICATION</scope>
</reference>
<feature type="compositionally biased region" description="Basic and acidic residues" evidence="5">
    <location>
        <begin position="196"/>
        <end position="206"/>
    </location>
</feature>
<accession>G3PR17</accession>
<dbReference type="GO" id="GO:0005634">
    <property type="term" value="C:nucleus"/>
    <property type="evidence" value="ECO:0007669"/>
    <property type="project" value="TreeGrafter"/>
</dbReference>
<organism evidence="8">
    <name type="scientific">Gasterosteus aculeatus</name>
    <name type="common">Three-spined stickleback</name>
    <dbReference type="NCBI Taxonomy" id="69293"/>
    <lineage>
        <taxon>Eukaryota</taxon>
        <taxon>Metazoa</taxon>
        <taxon>Chordata</taxon>
        <taxon>Craniata</taxon>
        <taxon>Vertebrata</taxon>
        <taxon>Euteleostomi</taxon>
        <taxon>Actinopterygii</taxon>
        <taxon>Neopterygii</taxon>
        <taxon>Teleostei</taxon>
        <taxon>Neoteleostei</taxon>
        <taxon>Acanthomorphata</taxon>
        <taxon>Eupercaria</taxon>
        <taxon>Perciformes</taxon>
        <taxon>Cottioidei</taxon>
        <taxon>Gasterosteales</taxon>
        <taxon>Gasterosteidae</taxon>
        <taxon>Gasterosteus</taxon>
    </lineage>
</organism>
<dbReference type="SMART" id="SM00249">
    <property type="entry name" value="PHD"/>
    <property type="match status" value="1"/>
</dbReference>
<evidence type="ECO:0000259" key="6">
    <source>
        <dbReference type="PROSITE" id="PS50016"/>
    </source>
</evidence>
<dbReference type="InterPro" id="IPR001965">
    <property type="entry name" value="Znf_PHD"/>
</dbReference>
<sequence length="1177" mass="127806">IEDQQSQSEEAESSARPTMSQVKKSWGFRRTTIAKNELEWSAPSSPVSEEGKPASEASAGGSLDPWGQDFGSAFHTAFTLLGGAEDMPMKMSDALAAPDILGATDSIEVPPAEVIEDTEVPDNSESSDEMETSQPCTPDDVAGGDVDDVVLISSQEEDNDEMTLIQIKEQLALGGRPGDTRARGVRGGKGKQPQQEAKENDPRGSAEIEISSNSDVTLSPAQQTSSDCIVIDTDLDQNSDVAPGQYDNAPEEVVEEDNKMKKRKRKCLGMSDAEGSDSNALYCICRQKQDKRFMICCDKCQDWFHGDCVGITASKGRKMERKGEEYICPPCTTKMRIQLQPKLHIRPPPELSPRGCLTPSPPGGEQERREEQQVHKVRISFCYPQFLQFKIKQFFDMMETDGSLPLCIGPLCSKQALQDSVYCGTDCILQHAAVTMKTLSGPKVPKRGRPPKKPVTARPTAKFSLSVHKCLLLINRDIDSKHQRKTSYSKENKVKCLRLSAAEGAEQEEADSDAVTPPLPPPEDPSIDAAAPSMPACESDPPQSDSQGKEPINSAAPELQSSESDPCLPPKAAKPGPSPAAPPPSASAPRHHETGALMVTKTTYVIPKKQPGPQPPSSNASSSASSASGQKPPLAPTLLNETRNLLVPPAPSAPSSRPSQPNNQIRQSIQRSLSGILLKRLCDCDDLEMSESEVAKLVASIEMEMFDIFRNTDSKYMNKYRTIMFNLKDPRNKGLLSRVVHGEISPFRLARMSQKDMQATKASEPSAKESTEVRQYLYKTKQPRQNQQKPEAVKVDLPSLNPNRPNRSSTRTVQSSQGSVIPDILSCMLKDTTSEHKAHLFDLKCKICTGEQGQMLVGEEEEPAKKKPKLSDTRDKRDPPWRKTAGDDSPLRAPPDSPDNAPALTIVEAPASPIMESPASPTLDSPASPVMESPASPTPDAVKSTAQKRAYPPVVIPAVSTVSITLRDPRTAAGPGNATRSVHYAPLKEATSASPSAPAPCPPPMKPLPKSILMKPSSSVDPRLYGTSSRTVISESPADGETCQFLAKQDIVWKGFLNMLSVAKFVTKGYLISGPAENLKMDLPDTIQIGGRILPQTVWDYVAKLKSSITKELCVIRFHPATEEEEVAYVSLFSYFSSRGRFGVVANGSRSIKDIYLVPLSAKEPIPAMLQPFDGPG</sequence>
<evidence type="ECO:0000256" key="2">
    <source>
        <dbReference type="ARBA" id="ARBA00022771"/>
    </source>
</evidence>
<feature type="region of interest" description="Disordered" evidence="5">
    <location>
        <begin position="1"/>
        <end position="68"/>
    </location>
</feature>
<reference evidence="8" key="1">
    <citation type="submission" date="2006-01" db="EMBL/GenBank/DDBJ databases">
        <authorList>
            <person name="Lindblad-Toh K."/>
            <person name="Mauceli E."/>
            <person name="Grabherr M."/>
            <person name="Chang J.L."/>
            <person name="Lander E.S."/>
        </authorList>
    </citation>
    <scope>NUCLEOTIDE SEQUENCE [LARGE SCALE GENOMIC DNA]</scope>
</reference>
<dbReference type="eggNOG" id="KOG1632">
    <property type="taxonomic scope" value="Eukaryota"/>
</dbReference>
<dbReference type="SMART" id="SM00510">
    <property type="entry name" value="TFS2M"/>
    <property type="match status" value="1"/>
</dbReference>
<dbReference type="PANTHER" id="PTHR11477">
    <property type="entry name" value="TRANSCRIPTION FACTOR S-II ZINC FINGER DOMAIN-CONTAINING PROTEIN"/>
    <property type="match status" value="1"/>
</dbReference>
<feature type="compositionally biased region" description="Basic and acidic residues" evidence="5">
    <location>
        <begin position="863"/>
        <end position="890"/>
    </location>
</feature>
<feature type="compositionally biased region" description="Low complexity" evidence="5">
    <location>
        <begin position="617"/>
        <end position="632"/>
    </location>
</feature>
<dbReference type="PANTHER" id="PTHR11477:SF13">
    <property type="entry name" value="DEATH-INDUCER OBLITERATOR 1"/>
    <property type="match status" value="1"/>
</dbReference>
<dbReference type="CDD" id="cd15552">
    <property type="entry name" value="PHD_PHF3_like"/>
    <property type="match status" value="1"/>
</dbReference>
<dbReference type="Ensembl" id="ENSGACT00000020091.1">
    <property type="protein sequence ID" value="ENSGACP00000020052.1"/>
    <property type="gene ID" value="ENSGACG00000015205.1"/>
</dbReference>
<dbReference type="PROSITE" id="PS01359">
    <property type="entry name" value="ZF_PHD_1"/>
    <property type="match status" value="1"/>
</dbReference>
<dbReference type="Gene3D" id="1.10.472.30">
    <property type="entry name" value="Transcription elongation factor S-II, central domain"/>
    <property type="match status" value="1"/>
</dbReference>